<sequence length="91" mass="10670">MKEQTPKHQLDFIEHCLMIQQARTIRTTISPWHFLFPQVSRNGIYHRFPIPLHILPPFQYTGLISSKSQFHNTGPISSFPRTKWLSACLPK</sequence>
<proteinExistence type="predicted"/>
<reference evidence="2" key="3">
    <citation type="submission" date="2018-08" db="UniProtKB">
        <authorList>
            <consortium name="EnsemblPlants"/>
        </authorList>
    </citation>
    <scope>IDENTIFICATION</scope>
    <source>
        <strain evidence="2">cv. Bd21</strain>
    </source>
</reference>
<protein>
    <submittedName>
        <fullName evidence="1 2">Uncharacterized protein</fullName>
    </submittedName>
</protein>
<accession>A0A2K2DSR3</accession>
<gene>
    <name evidence="1" type="ORF">BRADI_1g61063v3</name>
</gene>
<dbReference type="EMBL" id="CM000880">
    <property type="protein sequence ID" value="PNT77315.1"/>
    <property type="molecule type" value="Genomic_DNA"/>
</dbReference>
<reference evidence="1 2" key="1">
    <citation type="journal article" date="2010" name="Nature">
        <title>Genome sequencing and analysis of the model grass Brachypodium distachyon.</title>
        <authorList>
            <consortium name="International Brachypodium Initiative"/>
        </authorList>
    </citation>
    <scope>NUCLEOTIDE SEQUENCE [LARGE SCALE GENOMIC DNA]</scope>
    <source>
        <strain evidence="1 2">Bd21</strain>
    </source>
</reference>
<dbReference type="InParanoid" id="A0A2K2DSR3"/>
<dbReference type="EnsemblPlants" id="PNT77315">
    <property type="protein sequence ID" value="PNT77315"/>
    <property type="gene ID" value="BRADI_1g61063v3"/>
</dbReference>
<reference evidence="1" key="2">
    <citation type="submission" date="2017-06" db="EMBL/GenBank/DDBJ databases">
        <title>WGS assembly of Brachypodium distachyon.</title>
        <authorList>
            <consortium name="The International Brachypodium Initiative"/>
            <person name="Lucas S."/>
            <person name="Harmon-Smith M."/>
            <person name="Lail K."/>
            <person name="Tice H."/>
            <person name="Grimwood J."/>
            <person name="Bruce D."/>
            <person name="Barry K."/>
            <person name="Shu S."/>
            <person name="Lindquist E."/>
            <person name="Wang M."/>
            <person name="Pitluck S."/>
            <person name="Vogel J.P."/>
            <person name="Garvin D.F."/>
            <person name="Mockler T.C."/>
            <person name="Schmutz J."/>
            <person name="Rokhsar D."/>
            <person name="Bevan M.W."/>
        </authorList>
    </citation>
    <scope>NUCLEOTIDE SEQUENCE</scope>
    <source>
        <strain evidence="1">Bd21</strain>
    </source>
</reference>
<dbReference type="AlphaFoldDB" id="A0A2K2DSR3"/>
<evidence type="ECO:0000313" key="2">
    <source>
        <dbReference type="EnsemblPlants" id="PNT77315"/>
    </source>
</evidence>
<keyword evidence="3" id="KW-1185">Reference proteome</keyword>
<evidence type="ECO:0000313" key="3">
    <source>
        <dbReference type="Proteomes" id="UP000008810"/>
    </source>
</evidence>
<organism evidence="1">
    <name type="scientific">Brachypodium distachyon</name>
    <name type="common">Purple false brome</name>
    <name type="synonym">Trachynia distachya</name>
    <dbReference type="NCBI Taxonomy" id="15368"/>
    <lineage>
        <taxon>Eukaryota</taxon>
        <taxon>Viridiplantae</taxon>
        <taxon>Streptophyta</taxon>
        <taxon>Embryophyta</taxon>
        <taxon>Tracheophyta</taxon>
        <taxon>Spermatophyta</taxon>
        <taxon>Magnoliopsida</taxon>
        <taxon>Liliopsida</taxon>
        <taxon>Poales</taxon>
        <taxon>Poaceae</taxon>
        <taxon>BOP clade</taxon>
        <taxon>Pooideae</taxon>
        <taxon>Stipodae</taxon>
        <taxon>Brachypodieae</taxon>
        <taxon>Brachypodium</taxon>
    </lineage>
</organism>
<dbReference type="Proteomes" id="UP000008810">
    <property type="component" value="Chromosome 1"/>
</dbReference>
<dbReference type="Gramene" id="PNT77315">
    <property type="protein sequence ID" value="PNT77315"/>
    <property type="gene ID" value="BRADI_1g61063v3"/>
</dbReference>
<evidence type="ECO:0000313" key="1">
    <source>
        <dbReference type="EMBL" id="PNT77315.1"/>
    </source>
</evidence>
<name>A0A2K2DSR3_BRADI</name>